<dbReference type="AlphaFoldDB" id="A0A182STU9"/>
<protein>
    <submittedName>
        <fullName evidence="1">Uncharacterized protein</fullName>
    </submittedName>
</protein>
<dbReference type="Proteomes" id="UP000075901">
    <property type="component" value="Unassembled WGS sequence"/>
</dbReference>
<reference evidence="2" key="1">
    <citation type="submission" date="2013-09" db="EMBL/GenBank/DDBJ databases">
        <title>The Genome Sequence of Anopheles maculatus species B.</title>
        <authorList>
            <consortium name="The Broad Institute Genomics Platform"/>
            <person name="Neafsey D.E."/>
            <person name="Besansky N."/>
            <person name="Howell P."/>
            <person name="Walton C."/>
            <person name="Young S.K."/>
            <person name="Zeng Q."/>
            <person name="Gargeya S."/>
            <person name="Fitzgerald M."/>
            <person name="Haas B."/>
            <person name="Abouelleil A."/>
            <person name="Allen A.W."/>
            <person name="Alvarado L."/>
            <person name="Arachchi H.M."/>
            <person name="Berlin A.M."/>
            <person name="Chapman S.B."/>
            <person name="Gainer-Dewar J."/>
            <person name="Goldberg J."/>
            <person name="Griggs A."/>
            <person name="Gujja S."/>
            <person name="Hansen M."/>
            <person name="Howarth C."/>
            <person name="Imamovic A."/>
            <person name="Ireland A."/>
            <person name="Larimer J."/>
            <person name="McCowan C."/>
            <person name="Murphy C."/>
            <person name="Pearson M."/>
            <person name="Poon T.W."/>
            <person name="Priest M."/>
            <person name="Roberts A."/>
            <person name="Saif S."/>
            <person name="Shea T."/>
            <person name="Sisk P."/>
            <person name="Sykes S."/>
            <person name="Wortman J."/>
            <person name="Nusbaum C."/>
            <person name="Birren B."/>
        </authorList>
    </citation>
    <scope>NUCLEOTIDE SEQUENCE [LARGE SCALE GENOMIC DNA]</scope>
    <source>
        <strain evidence="2">maculatus3</strain>
    </source>
</reference>
<keyword evidence="2" id="KW-1185">Reference proteome</keyword>
<reference evidence="1" key="2">
    <citation type="submission" date="2020-05" db="UniProtKB">
        <authorList>
            <consortium name="EnsemblMetazoa"/>
        </authorList>
    </citation>
    <scope>IDENTIFICATION</scope>
    <source>
        <strain evidence="1">maculatus3</strain>
    </source>
</reference>
<proteinExistence type="predicted"/>
<organism evidence="1 2">
    <name type="scientific">Anopheles maculatus</name>
    <dbReference type="NCBI Taxonomy" id="74869"/>
    <lineage>
        <taxon>Eukaryota</taxon>
        <taxon>Metazoa</taxon>
        <taxon>Ecdysozoa</taxon>
        <taxon>Arthropoda</taxon>
        <taxon>Hexapoda</taxon>
        <taxon>Insecta</taxon>
        <taxon>Pterygota</taxon>
        <taxon>Neoptera</taxon>
        <taxon>Endopterygota</taxon>
        <taxon>Diptera</taxon>
        <taxon>Nematocera</taxon>
        <taxon>Culicoidea</taxon>
        <taxon>Culicidae</taxon>
        <taxon>Anophelinae</taxon>
        <taxon>Anopheles</taxon>
        <taxon>Anopheles maculatus group</taxon>
    </lineage>
</organism>
<name>A0A182STU9_9DIPT</name>
<evidence type="ECO:0000313" key="2">
    <source>
        <dbReference type="Proteomes" id="UP000075901"/>
    </source>
</evidence>
<sequence length="106" mass="11689">MVVAELVATERAMMVVPVFRWFDSVVKHVQKIMYSILQQKSGDTDRLPHSLTGVQLPPVKEGNGLCCVSEDITIAHEQKLRKSCHSTALCAPSLVTDGIKVGQNDR</sequence>
<evidence type="ECO:0000313" key="1">
    <source>
        <dbReference type="EnsemblMetazoa" id="AMAM013271-PA"/>
    </source>
</evidence>
<accession>A0A182STU9</accession>
<dbReference type="VEuPathDB" id="VectorBase:AMAM013271"/>
<dbReference type="EnsemblMetazoa" id="AMAM013271-RA">
    <property type="protein sequence ID" value="AMAM013271-PA"/>
    <property type="gene ID" value="AMAM013271"/>
</dbReference>